<protein>
    <recommendedName>
        <fullName evidence="4">Adhesin</fullName>
    </recommendedName>
</protein>
<keyword evidence="1" id="KW-0732">Signal</keyword>
<dbReference type="AlphaFoldDB" id="A0A7X8YG85"/>
<gene>
    <name evidence="2" type="ORF">HGP28_07235</name>
</gene>
<organism evidence="2 3">
    <name type="scientific">Vibrio agarilyticus</name>
    <dbReference type="NCBI Taxonomy" id="2726741"/>
    <lineage>
        <taxon>Bacteria</taxon>
        <taxon>Pseudomonadati</taxon>
        <taxon>Pseudomonadota</taxon>
        <taxon>Gammaproteobacteria</taxon>
        <taxon>Vibrionales</taxon>
        <taxon>Vibrionaceae</taxon>
        <taxon>Vibrio</taxon>
    </lineage>
</organism>
<accession>A0A7X8YG85</accession>
<dbReference type="RefSeq" id="WP_168835800.1">
    <property type="nucleotide sequence ID" value="NZ_JABAIK010000006.1"/>
</dbReference>
<evidence type="ECO:0000313" key="2">
    <source>
        <dbReference type="EMBL" id="NLS12698.1"/>
    </source>
</evidence>
<keyword evidence="3" id="KW-1185">Reference proteome</keyword>
<evidence type="ECO:0000256" key="1">
    <source>
        <dbReference type="SAM" id="SignalP"/>
    </source>
</evidence>
<dbReference type="Proteomes" id="UP000535589">
    <property type="component" value="Unassembled WGS sequence"/>
</dbReference>
<dbReference type="EMBL" id="JABAIK010000006">
    <property type="protein sequence ID" value="NLS12698.1"/>
    <property type="molecule type" value="Genomic_DNA"/>
</dbReference>
<comment type="caution">
    <text evidence="2">The sequence shown here is derived from an EMBL/GenBank/DDBJ whole genome shotgun (WGS) entry which is preliminary data.</text>
</comment>
<feature type="signal peptide" evidence="1">
    <location>
        <begin position="1"/>
        <end position="23"/>
    </location>
</feature>
<feature type="chain" id="PRO_5030947895" description="Adhesin" evidence="1">
    <location>
        <begin position="24"/>
        <end position="509"/>
    </location>
</feature>
<evidence type="ECO:0008006" key="4">
    <source>
        <dbReference type="Google" id="ProtNLM"/>
    </source>
</evidence>
<reference evidence="2 3" key="1">
    <citation type="submission" date="2020-04" db="EMBL/GenBank/DDBJ databases">
        <title>Vibrio sp. SM6, a novel species isolated from seawater.</title>
        <authorList>
            <person name="Wang X."/>
        </authorList>
    </citation>
    <scope>NUCLEOTIDE SEQUENCE [LARGE SCALE GENOMIC DNA]</scope>
    <source>
        <strain evidence="2 3">SM6</strain>
    </source>
</reference>
<evidence type="ECO:0000313" key="3">
    <source>
        <dbReference type="Proteomes" id="UP000535589"/>
    </source>
</evidence>
<proteinExistence type="predicted"/>
<name>A0A7X8YG85_9VIBR</name>
<sequence>MNGKTIILASLATSIGIGFAAHAQLPNPSYSQDFSGYDNQFDRPSWGLIDPIPFDFQTRGVKAVDKPNYTQSGDIEFDVRWTRKTLKTLLGDNFAPLKNTIGIRGIRQAFNAPDSPCKAKLEVGKDSIYDWAFTSGYAAELDSDRYDCGDSIVINGQPYPLDRSNNPSSIRVRTFIPTIPGATYSFDIHYNKRLGAPHHFDDNDALIVKVQAKSFESVVLDGIPTPIEDDTFEGGRITLPFDVNTTTYNGYYKATITFVAQHYFTRIIMRGTDDPDSYGVIIDKVASSKISVPQGPFQMCSMFYQYGSKNFKKCMHGKNDDLNFACDFNNVDPNSPNSVRYIINKPGIHTPGNPQRYQPINMASQTRIDGNGSLGTFYSVGLEGKTTVKLNCPVGGKSIVFNEFTNGVNQDINSYPERGKVKAKIKCLDPNNDNDGWILLTRDSTDVNGTEDNFLLTNEYISYDFNAEDYKGCRMTKLVFIDKTTDLPNAPNGTDGIEIQGLKFVPTPP</sequence>